<evidence type="ECO:0000313" key="6">
    <source>
        <dbReference type="Proteomes" id="UP000033109"/>
    </source>
</evidence>
<evidence type="ECO:0000259" key="4">
    <source>
        <dbReference type="PROSITE" id="PS01124"/>
    </source>
</evidence>
<keyword evidence="2" id="KW-0238">DNA-binding</keyword>
<dbReference type="OrthoDB" id="792101at2"/>
<dbReference type="AlphaFoldDB" id="A0A0E3UW06"/>
<keyword evidence="6" id="KW-1185">Reference proteome</keyword>
<dbReference type="InterPro" id="IPR014710">
    <property type="entry name" value="RmlC-like_jellyroll"/>
</dbReference>
<dbReference type="STRING" id="400092.PKOR_02985"/>
<protein>
    <submittedName>
        <fullName evidence="5">Transcriptional regulator</fullName>
    </submittedName>
</protein>
<keyword evidence="1" id="KW-0805">Transcription regulation</keyword>
<dbReference type="GO" id="GO:0003700">
    <property type="term" value="F:DNA-binding transcription factor activity"/>
    <property type="evidence" value="ECO:0007669"/>
    <property type="project" value="InterPro"/>
</dbReference>
<dbReference type="InterPro" id="IPR011051">
    <property type="entry name" value="RmlC_Cupin_sf"/>
</dbReference>
<evidence type="ECO:0000256" key="1">
    <source>
        <dbReference type="ARBA" id="ARBA00023015"/>
    </source>
</evidence>
<organism evidence="5 6">
    <name type="scientific">Pontibacter korlensis</name>
    <dbReference type="NCBI Taxonomy" id="400092"/>
    <lineage>
        <taxon>Bacteria</taxon>
        <taxon>Pseudomonadati</taxon>
        <taxon>Bacteroidota</taxon>
        <taxon>Cytophagia</taxon>
        <taxon>Cytophagales</taxon>
        <taxon>Hymenobacteraceae</taxon>
        <taxon>Pontibacter</taxon>
    </lineage>
</organism>
<dbReference type="SUPFAM" id="SSF46689">
    <property type="entry name" value="Homeodomain-like"/>
    <property type="match status" value="2"/>
</dbReference>
<dbReference type="SUPFAM" id="SSF51182">
    <property type="entry name" value="RmlC-like cupins"/>
    <property type="match status" value="1"/>
</dbReference>
<dbReference type="Proteomes" id="UP000033109">
    <property type="component" value="Chromosome"/>
</dbReference>
<sequence length="290" mass="33708">MKPLLLKISTNPLQSFSIRQDKVPYINNRWHYHPEVELIHIEKGEGMQFVGDSVKRFTSGDVLLIGSNLSHYWRFDDAYFEDDPKVRADVRVAHFCEEFWGSTFLSLPENKLIKSTLEKARLGMQITGKTRQAVSLLLEQSLHVEGAKRIILLLETLDLISQSPDTHILSSIGFKQNHEKVEEERINKIYDYSLANFKNKIELHEISAVAHLSPNSFCRYFKSKTRKTYTQFLTEIKIGHACKLIMDNRLDMKQICFESGFNNLTSFHKSFKGITGKTPLLYQKEFFNRK</sequence>
<dbReference type="PATRIC" id="fig|400092.3.peg.676"/>
<dbReference type="EMBL" id="CP009621">
    <property type="protein sequence ID" value="AKD02286.1"/>
    <property type="molecule type" value="Genomic_DNA"/>
</dbReference>
<dbReference type="PROSITE" id="PS01124">
    <property type="entry name" value="HTH_ARAC_FAMILY_2"/>
    <property type="match status" value="1"/>
</dbReference>
<dbReference type="Pfam" id="PF12833">
    <property type="entry name" value="HTH_18"/>
    <property type="match status" value="1"/>
</dbReference>
<dbReference type="Gene3D" id="2.60.120.10">
    <property type="entry name" value="Jelly Rolls"/>
    <property type="match status" value="1"/>
</dbReference>
<dbReference type="GO" id="GO:0043565">
    <property type="term" value="F:sequence-specific DNA binding"/>
    <property type="evidence" value="ECO:0007669"/>
    <property type="project" value="InterPro"/>
</dbReference>
<evidence type="ECO:0000313" key="5">
    <source>
        <dbReference type="EMBL" id="AKD02286.1"/>
    </source>
</evidence>
<name>A0A0E3UW06_9BACT</name>
<dbReference type="InterPro" id="IPR018060">
    <property type="entry name" value="HTH_AraC"/>
</dbReference>
<dbReference type="KEGG" id="pko:PKOR_02985"/>
<dbReference type="CDD" id="cd06976">
    <property type="entry name" value="cupin_MtlR-like_N"/>
    <property type="match status" value="1"/>
</dbReference>
<dbReference type="InterPro" id="IPR009057">
    <property type="entry name" value="Homeodomain-like_sf"/>
</dbReference>
<accession>A0A0E3UW06</accession>
<feature type="domain" description="HTH araC/xylS-type" evidence="4">
    <location>
        <begin position="187"/>
        <end position="285"/>
    </location>
</feature>
<reference evidence="5 6" key="1">
    <citation type="journal article" date="2015" name="Sci. Rep.">
        <title>Unraveling adaptation of Pontibacter korlensis to radiation and infertility in desert through complete genome and comparative transcriptomic analysis.</title>
        <authorList>
            <person name="Dai J."/>
            <person name="Dai W."/>
            <person name="Qiu C."/>
            <person name="Yang Z."/>
            <person name="Zhang Y."/>
            <person name="Zhou M."/>
            <person name="Zhang L."/>
            <person name="Fang C."/>
            <person name="Gao Q."/>
            <person name="Yang Q."/>
            <person name="Li X."/>
            <person name="Wang Z."/>
            <person name="Wang Z."/>
            <person name="Jia Z."/>
            <person name="Chen X."/>
        </authorList>
    </citation>
    <scope>NUCLEOTIDE SEQUENCE [LARGE SCALE GENOMIC DNA]</scope>
    <source>
        <strain evidence="5 6">X14-1T</strain>
    </source>
</reference>
<proteinExistence type="predicted"/>
<dbReference type="RefSeq" id="WP_046309053.1">
    <property type="nucleotide sequence ID" value="NZ_CBCSCY010000007.1"/>
</dbReference>
<evidence type="ECO:0000256" key="3">
    <source>
        <dbReference type="ARBA" id="ARBA00023163"/>
    </source>
</evidence>
<dbReference type="SMART" id="SM00342">
    <property type="entry name" value="HTH_ARAC"/>
    <property type="match status" value="1"/>
</dbReference>
<evidence type="ECO:0000256" key="2">
    <source>
        <dbReference type="ARBA" id="ARBA00023125"/>
    </source>
</evidence>
<keyword evidence="3" id="KW-0804">Transcription</keyword>
<dbReference type="PANTHER" id="PTHR43280:SF34">
    <property type="entry name" value="ARAC-FAMILY TRANSCRIPTIONAL REGULATOR"/>
    <property type="match status" value="1"/>
</dbReference>
<dbReference type="HOGENOM" id="CLU_000445_88_3_10"/>
<dbReference type="PANTHER" id="PTHR43280">
    <property type="entry name" value="ARAC-FAMILY TRANSCRIPTIONAL REGULATOR"/>
    <property type="match status" value="1"/>
</dbReference>
<dbReference type="Gene3D" id="1.10.10.60">
    <property type="entry name" value="Homeodomain-like"/>
    <property type="match status" value="2"/>
</dbReference>
<gene>
    <name evidence="5" type="ORF">PKOR_02985</name>
</gene>